<evidence type="ECO:0000313" key="3">
    <source>
        <dbReference type="Proteomes" id="UP000287447"/>
    </source>
</evidence>
<dbReference type="Proteomes" id="UP000287447">
    <property type="component" value="Unassembled WGS sequence"/>
</dbReference>
<keyword evidence="3" id="KW-1185">Reference proteome</keyword>
<evidence type="ECO:0000313" key="2">
    <source>
        <dbReference type="EMBL" id="RVU33957.1"/>
    </source>
</evidence>
<dbReference type="SUPFAM" id="SSF53448">
    <property type="entry name" value="Nucleotide-diphospho-sugar transferases"/>
    <property type="match status" value="2"/>
</dbReference>
<dbReference type="InterPro" id="IPR050834">
    <property type="entry name" value="Glycosyltransf_2"/>
</dbReference>
<dbReference type="Gene3D" id="3.90.550.10">
    <property type="entry name" value="Spore Coat Polysaccharide Biosynthesis Protein SpsA, Chain A"/>
    <property type="match status" value="1"/>
</dbReference>
<dbReference type="OrthoDB" id="6383742at2"/>
<reference evidence="3" key="1">
    <citation type="submission" date="2019-01" db="EMBL/GenBank/DDBJ databases">
        <title>Gri0909 isolated from a small marine red alga.</title>
        <authorList>
            <person name="Kim J."/>
            <person name="Jeong S.E."/>
            <person name="Jeon C.O."/>
        </authorList>
    </citation>
    <scope>NUCLEOTIDE SEQUENCE [LARGE SCALE GENOMIC DNA]</scope>
    <source>
        <strain evidence="3">Gri0909</strain>
    </source>
</reference>
<evidence type="ECO:0000259" key="1">
    <source>
        <dbReference type="Pfam" id="PF00535"/>
    </source>
</evidence>
<protein>
    <submittedName>
        <fullName evidence="2">Glycosyltransferase</fullName>
    </submittedName>
</protein>
<accession>A0A437QHB4</accession>
<proteinExistence type="predicted"/>
<dbReference type="InterPro" id="IPR001173">
    <property type="entry name" value="Glyco_trans_2-like"/>
</dbReference>
<dbReference type="Pfam" id="PF00535">
    <property type="entry name" value="Glycos_transf_2"/>
    <property type="match status" value="1"/>
</dbReference>
<dbReference type="PANTHER" id="PTHR43685">
    <property type="entry name" value="GLYCOSYLTRANSFERASE"/>
    <property type="match status" value="1"/>
</dbReference>
<gene>
    <name evidence="2" type="ORF">EOI86_22795</name>
</gene>
<sequence length="504" mass="55219">MPSGTPFVTTVIRAYNRRDRISKTIHSALNQTLADQPIIVVDDASTDGTADAVRQEFGDRVQVIEHEQNKGPGGTANTGLNAVTTPFTAFLDSDDRWQPEYLETMMAVFRDNPGTTFAYCDLRRSFSALGIDRPAECQPPSTILENLAGPAVTMSLVVVRTRTARNAGGFTETQRIGEDFDFYIRMWLKAPGSFVYIPKIMVEYDNWSGGITKDTDAFLQHVFYHVDKFLQEPAFAHLADSKAAILSRRSFGIAANREVDKWLSNLPTRSFCIVIPGVDDEKVLVETLSSIAAQRLPAREVVVLHTIPITAPELLAPEWPFLLQLFPQGPKDSKARVLRNALAMTSSSLILCLEPGDILSPDALDDHRRAFSCSFRTIGFSYGGTADRPCPPPLPLGLAKVSKAALMEDAPGLLSSMAVSRKTLLKSGGVPDVPDDALWFALVCQLAALHKPGVRIKHPVLDRHVGTYSSWGSKLAALEAFTSTEIGHGSQGMLDELRDMVDYA</sequence>
<dbReference type="GO" id="GO:0016740">
    <property type="term" value="F:transferase activity"/>
    <property type="evidence" value="ECO:0007669"/>
    <property type="project" value="UniProtKB-KW"/>
</dbReference>
<keyword evidence="2" id="KW-0808">Transferase</keyword>
<dbReference type="RefSeq" id="WP_127767987.1">
    <property type="nucleotide sequence ID" value="NZ_SADE01000004.1"/>
</dbReference>
<name>A0A437QHB4_9PROT</name>
<organism evidence="2 3">
    <name type="scientific">Hwanghaeella grinnelliae</name>
    <dbReference type="NCBI Taxonomy" id="2500179"/>
    <lineage>
        <taxon>Bacteria</taxon>
        <taxon>Pseudomonadati</taxon>
        <taxon>Pseudomonadota</taxon>
        <taxon>Alphaproteobacteria</taxon>
        <taxon>Rhodospirillales</taxon>
        <taxon>Rhodospirillaceae</taxon>
        <taxon>Hwanghaeella</taxon>
    </lineage>
</organism>
<feature type="domain" description="Glycosyltransferase 2-like" evidence="1">
    <location>
        <begin position="11"/>
        <end position="120"/>
    </location>
</feature>
<dbReference type="CDD" id="cd00761">
    <property type="entry name" value="Glyco_tranf_GTA_type"/>
    <property type="match status" value="1"/>
</dbReference>
<comment type="caution">
    <text evidence="2">The sequence shown here is derived from an EMBL/GenBank/DDBJ whole genome shotgun (WGS) entry which is preliminary data.</text>
</comment>
<dbReference type="EMBL" id="SADE01000004">
    <property type="protein sequence ID" value="RVU33957.1"/>
    <property type="molecule type" value="Genomic_DNA"/>
</dbReference>
<dbReference type="PANTHER" id="PTHR43685:SF2">
    <property type="entry name" value="GLYCOSYLTRANSFERASE 2-LIKE DOMAIN-CONTAINING PROTEIN"/>
    <property type="match status" value="1"/>
</dbReference>
<dbReference type="InterPro" id="IPR029044">
    <property type="entry name" value="Nucleotide-diphossugar_trans"/>
</dbReference>
<dbReference type="AlphaFoldDB" id="A0A437QHB4"/>